<evidence type="ECO:0000313" key="2">
    <source>
        <dbReference type="Proteomes" id="UP000596661"/>
    </source>
</evidence>
<evidence type="ECO:0000313" key="1">
    <source>
        <dbReference type="EnsemblPlants" id="cds.evm.model.06.1852"/>
    </source>
</evidence>
<name>A0A803PW72_CANSA</name>
<dbReference type="Proteomes" id="UP000596661">
    <property type="component" value="Chromosome 6"/>
</dbReference>
<sequence>MAIYSRRLQGTKNKWRIEMAKRHAPVRLLSRKMGHTIAGSSDPTSFPKVKLSNSKMKLADNSLDVMMQLLYILRIEEQGSNSIGGVALEDNIVVAEFYRLSSPLFQQSSVDVGHGGWRGGRFLVMDQNISGAPNTLEDDRCPSKEKVVTDIRRSMILGGKPIQPVFPIMNIEVTGSNLPVAPEPDCTSIGAVPKEMKREFNH</sequence>
<dbReference type="AlphaFoldDB" id="A0A803PW72"/>
<proteinExistence type="predicted"/>
<protein>
    <submittedName>
        <fullName evidence="1">Uncharacterized protein</fullName>
    </submittedName>
</protein>
<dbReference type="Gramene" id="evm.model.06.1852">
    <property type="protein sequence ID" value="cds.evm.model.06.1852"/>
    <property type="gene ID" value="evm.TU.06.1852"/>
</dbReference>
<dbReference type="EMBL" id="UZAU01000619">
    <property type="status" value="NOT_ANNOTATED_CDS"/>
    <property type="molecule type" value="Genomic_DNA"/>
</dbReference>
<organism evidence="1 2">
    <name type="scientific">Cannabis sativa</name>
    <name type="common">Hemp</name>
    <name type="synonym">Marijuana</name>
    <dbReference type="NCBI Taxonomy" id="3483"/>
    <lineage>
        <taxon>Eukaryota</taxon>
        <taxon>Viridiplantae</taxon>
        <taxon>Streptophyta</taxon>
        <taxon>Embryophyta</taxon>
        <taxon>Tracheophyta</taxon>
        <taxon>Spermatophyta</taxon>
        <taxon>Magnoliopsida</taxon>
        <taxon>eudicotyledons</taxon>
        <taxon>Gunneridae</taxon>
        <taxon>Pentapetalae</taxon>
        <taxon>rosids</taxon>
        <taxon>fabids</taxon>
        <taxon>Rosales</taxon>
        <taxon>Cannabaceae</taxon>
        <taxon>Cannabis</taxon>
    </lineage>
</organism>
<dbReference type="EnsemblPlants" id="evm.model.06.1852">
    <property type="protein sequence ID" value="cds.evm.model.06.1852"/>
    <property type="gene ID" value="evm.TU.06.1852"/>
</dbReference>
<reference evidence="1" key="1">
    <citation type="submission" date="2018-11" db="EMBL/GenBank/DDBJ databases">
        <authorList>
            <person name="Grassa J C."/>
        </authorList>
    </citation>
    <scope>NUCLEOTIDE SEQUENCE [LARGE SCALE GENOMIC DNA]</scope>
</reference>
<accession>A0A803PW72</accession>
<reference evidence="1" key="2">
    <citation type="submission" date="2021-03" db="UniProtKB">
        <authorList>
            <consortium name="EnsemblPlants"/>
        </authorList>
    </citation>
    <scope>IDENTIFICATION</scope>
</reference>
<keyword evidence="2" id="KW-1185">Reference proteome</keyword>